<dbReference type="RefSeq" id="WP_066229087.1">
    <property type="nucleotide sequence ID" value="NZ_JBHJSX010000007.1"/>
</dbReference>
<dbReference type="AlphaFoldDB" id="A0A150L9Z9"/>
<dbReference type="STRING" id="46224.B4102_2690"/>
<organism evidence="1 2">
    <name type="scientific">Heyndrickxia sporothermodurans</name>
    <dbReference type="NCBI Taxonomy" id="46224"/>
    <lineage>
        <taxon>Bacteria</taxon>
        <taxon>Bacillati</taxon>
        <taxon>Bacillota</taxon>
        <taxon>Bacilli</taxon>
        <taxon>Bacillales</taxon>
        <taxon>Bacillaceae</taxon>
        <taxon>Heyndrickxia</taxon>
    </lineage>
</organism>
<gene>
    <name evidence="1" type="ORF">B4102_2690</name>
</gene>
<dbReference type="OrthoDB" id="1739831at2"/>
<sequence length="132" mass="15523">MADLENCPKCGALYIKNNVRDVCEKCYKEEEKRYEVVYKFLKKRENRSATKDTVVEETGVEEELLYKWVRKGRLQLAQFPNLGYPCAKCGTIIREGKLCVKCTGSILNDLEVHKKEEKRKEELQKRTYYSQS</sequence>
<keyword evidence="2" id="KW-1185">Reference proteome</keyword>
<dbReference type="InterPro" id="IPR022258">
    <property type="entry name" value="Flagellar_operon_YvyF"/>
</dbReference>
<dbReference type="NCBIfam" id="TIGR03826">
    <property type="entry name" value="YvyF"/>
    <property type="match status" value="1"/>
</dbReference>
<evidence type="ECO:0000313" key="2">
    <source>
        <dbReference type="Proteomes" id="UP000075666"/>
    </source>
</evidence>
<dbReference type="PATRIC" id="fig|46224.3.peg.1892"/>
<dbReference type="EMBL" id="LQYN01000026">
    <property type="protein sequence ID" value="KYD09163.1"/>
    <property type="molecule type" value="Genomic_DNA"/>
</dbReference>
<name>A0A150L9Z9_9BACI</name>
<comment type="caution">
    <text evidence="1">The sequence shown here is derived from an EMBL/GenBank/DDBJ whole genome shotgun (WGS) entry which is preliminary data.</text>
</comment>
<protein>
    <recommendedName>
        <fullName evidence="3">Flagellar protein</fullName>
    </recommendedName>
</protein>
<dbReference type="Proteomes" id="UP000075666">
    <property type="component" value="Unassembled WGS sequence"/>
</dbReference>
<accession>A0A150L9Z9</accession>
<evidence type="ECO:0000313" key="1">
    <source>
        <dbReference type="EMBL" id="KYD09163.1"/>
    </source>
</evidence>
<evidence type="ECO:0008006" key="3">
    <source>
        <dbReference type="Google" id="ProtNLM"/>
    </source>
</evidence>
<proteinExistence type="predicted"/>
<reference evidence="1 2" key="1">
    <citation type="submission" date="2016-01" db="EMBL/GenBank/DDBJ databases">
        <title>Genome Sequences of Twelve Sporeforming Bacillus Species Isolated from Foods.</title>
        <authorList>
            <person name="Berendsen E.M."/>
            <person name="Wells-Bennik M.H."/>
            <person name="Krawcyk A.O."/>
            <person name="De Jong A."/>
            <person name="Holsappel S."/>
            <person name="Eijlander R.T."/>
            <person name="Kuipers O.P."/>
        </authorList>
    </citation>
    <scope>NUCLEOTIDE SEQUENCE [LARGE SCALE GENOMIC DNA]</scope>
    <source>
        <strain evidence="1 2">B4102</strain>
    </source>
</reference>